<keyword evidence="1" id="KW-0732">Signal</keyword>
<sequence>MKKISFAAALPCTALIALAFAGSAYAGNDNYYADNLGGAMVKTAATAPQASFGTRTAVIDADTHLRLTVAQDGSVQPGSVGVPRDDSMAFHVSNTSAQPVNVVIEGEGAAPVTIGQVGAHKEANFAWRFDSFKAVPRALKVGQSAVKLYVLNPRSTN</sequence>
<dbReference type="AlphaFoldDB" id="A0A1Y6C8V3"/>
<dbReference type="STRING" id="1123014.SAMN02745746_03593"/>
<evidence type="ECO:0000256" key="1">
    <source>
        <dbReference type="SAM" id="SignalP"/>
    </source>
</evidence>
<accession>A0A1Y6C8V3</accession>
<feature type="signal peptide" evidence="1">
    <location>
        <begin position="1"/>
        <end position="26"/>
    </location>
</feature>
<dbReference type="EMBL" id="FXAG01000025">
    <property type="protein sequence ID" value="SMF48709.1"/>
    <property type="molecule type" value="Genomic_DNA"/>
</dbReference>
<feature type="chain" id="PRO_5011989124" evidence="1">
    <location>
        <begin position="27"/>
        <end position="157"/>
    </location>
</feature>
<proteinExistence type="predicted"/>
<dbReference type="RefSeq" id="WP_085277605.1">
    <property type="nucleotide sequence ID" value="NZ_FXAG01000025.1"/>
</dbReference>
<evidence type="ECO:0000313" key="3">
    <source>
        <dbReference type="Proteomes" id="UP000192920"/>
    </source>
</evidence>
<dbReference type="Proteomes" id="UP000192920">
    <property type="component" value="Unassembled WGS sequence"/>
</dbReference>
<reference evidence="3" key="1">
    <citation type="submission" date="2017-04" db="EMBL/GenBank/DDBJ databases">
        <authorList>
            <person name="Varghese N."/>
            <person name="Submissions S."/>
        </authorList>
    </citation>
    <scope>NUCLEOTIDE SEQUENCE [LARGE SCALE GENOMIC DNA]</scope>
    <source>
        <strain evidence="3">DSM 22618</strain>
    </source>
</reference>
<protein>
    <submittedName>
        <fullName evidence="2">VCBS repeat-containing protein</fullName>
    </submittedName>
</protein>
<gene>
    <name evidence="2" type="ORF">SAMN02745746_03593</name>
</gene>
<evidence type="ECO:0000313" key="2">
    <source>
        <dbReference type="EMBL" id="SMF48709.1"/>
    </source>
</evidence>
<organism evidence="2 3">
    <name type="scientific">Pseudogulbenkiania subflava DSM 22618</name>
    <dbReference type="NCBI Taxonomy" id="1123014"/>
    <lineage>
        <taxon>Bacteria</taxon>
        <taxon>Pseudomonadati</taxon>
        <taxon>Pseudomonadota</taxon>
        <taxon>Betaproteobacteria</taxon>
        <taxon>Neisseriales</taxon>
        <taxon>Chromobacteriaceae</taxon>
        <taxon>Pseudogulbenkiania</taxon>
    </lineage>
</organism>
<keyword evidence="3" id="KW-1185">Reference proteome</keyword>
<name>A0A1Y6C8V3_9NEIS</name>